<evidence type="ECO:0000256" key="2">
    <source>
        <dbReference type="ARBA" id="ARBA00022448"/>
    </source>
</evidence>
<reference evidence="10 11" key="1">
    <citation type="journal article" date="2020" name="Biotechnol. Biofuels">
        <title>New insights from the biogas microbiome by comprehensive genome-resolved metagenomics of nearly 1600 species originating from multiple anaerobic digesters.</title>
        <authorList>
            <person name="Campanaro S."/>
            <person name="Treu L."/>
            <person name="Rodriguez-R L.M."/>
            <person name="Kovalovszki A."/>
            <person name="Ziels R.M."/>
            <person name="Maus I."/>
            <person name="Zhu X."/>
            <person name="Kougias P.G."/>
            <person name="Basile A."/>
            <person name="Luo G."/>
            <person name="Schluter A."/>
            <person name="Konstantinidis K.T."/>
            <person name="Angelidaki I."/>
        </authorList>
    </citation>
    <scope>NUCLEOTIDE SEQUENCE [LARGE SCALE GENOMIC DNA]</scope>
    <source>
        <strain evidence="10">AS27yjCOA_65</strain>
    </source>
</reference>
<feature type="transmembrane region" description="Helical" evidence="9">
    <location>
        <begin position="367"/>
        <end position="385"/>
    </location>
</feature>
<feature type="transmembrane region" description="Helical" evidence="9">
    <location>
        <begin position="303"/>
        <end position="330"/>
    </location>
</feature>
<dbReference type="GO" id="GO:0015577">
    <property type="term" value="F:galactitol transmembrane transporter activity"/>
    <property type="evidence" value="ECO:0007669"/>
    <property type="project" value="InterPro"/>
</dbReference>
<organism evidence="10 11">
    <name type="scientific">SAR324 cluster bacterium</name>
    <dbReference type="NCBI Taxonomy" id="2024889"/>
    <lineage>
        <taxon>Bacteria</taxon>
        <taxon>Deltaproteobacteria</taxon>
        <taxon>SAR324 cluster</taxon>
    </lineage>
</organism>
<dbReference type="InterPro" id="IPR013853">
    <property type="entry name" value="EIIC-GAT"/>
</dbReference>
<evidence type="ECO:0000313" key="11">
    <source>
        <dbReference type="Proteomes" id="UP000524246"/>
    </source>
</evidence>
<evidence type="ECO:0000256" key="3">
    <source>
        <dbReference type="ARBA" id="ARBA00022475"/>
    </source>
</evidence>
<dbReference type="InterPro" id="IPR004703">
    <property type="entry name" value="PTS_sugar-sp_permease"/>
</dbReference>
<feature type="transmembrane region" description="Helical" evidence="9">
    <location>
        <begin position="129"/>
        <end position="162"/>
    </location>
</feature>
<protein>
    <recommendedName>
        <fullName evidence="12">PTS galactitol transporter subunit IIC</fullName>
    </recommendedName>
</protein>
<evidence type="ECO:0000256" key="7">
    <source>
        <dbReference type="ARBA" id="ARBA00022989"/>
    </source>
</evidence>
<feature type="transmembrane region" description="Helical" evidence="9">
    <location>
        <begin position="182"/>
        <end position="204"/>
    </location>
</feature>
<evidence type="ECO:0000256" key="6">
    <source>
        <dbReference type="ARBA" id="ARBA00022692"/>
    </source>
</evidence>
<comment type="subcellular location">
    <subcellularLocation>
        <location evidence="1">Cell membrane</location>
        <topology evidence="1">Multi-pass membrane protein</topology>
    </subcellularLocation>
</comment>
<keyword evidence="5" id="KW-0598">Phosphotransferase system</keyword>
<dbReference type="PANTHER" id="PTHR37324:SF2">
    <property type="entry name" value="PTS SYSTEM GALACTITOL-SPECIFIC EIIC COMPONENT"/>
    <property type="match status" value="1"/>
</dbReference>
<keyword evidence="8 9" id="KW-0472">Membrane</keyword>
<evidence type="ECO:0000256" key="9">
    <source>
        <dbReference type="SAM" id="Phobius"/>
    </source>
</evidence>
<feature type="transmembrane region" description="Helical" evidence="9">
    <location>
        <begin position="224"/>
        <end position="245"/>
    </location>
</feature>
<keyword evidence="6 9" id="KW-0812">Transmembrane</keyword>
<keyword evidence="4" id="KW-0762">Sugar transport</keyword>
<keyword evidence="3" id="KW-1003">Cell membrane</keyword>
<dbReference type="Proteomes" id="UP000524246">
    <property type="component" value="Unassembled WGS sequence"/>
</dbReference>
<evidence type="ECO:0008006" key="12">
    <source>
        <dbReference type="Google" id="ProtNLM"/>
    </source>
</evidence>
<keyword evidence="2" id="KW-0813">Transport</keyword>
<dbReference type="PANTHER" id="PTHR37324">
    <property type="entry name" value="PTS SYSTEM GALACTITOL-SPECIFIC EIIC COMPONENT"/>
    <property type="match status" value="1"/>
</dbReference>
<sequence length="428" mass="46243">MESVMSIITGFLGGVAALDKVVLVPFVILILALVFGVKLGTAVKSALMMGGGLLGILTINAMMVNYMNPVANGLIANTSATNDMLDMGMTAMFGAVVSLPFFIFLYPIGIAVNLILLSVKWTKTIDVDFLTYFSFLLPVIPIYLLTGNVVATLIGFIIFFALCLKIADWTAPMVKEYYGVDGVSIPHASCGFQAVYVIPLNWLLDKIPGINKINFTLGDIKKKLGVMGEPAIISFLIGFVLGLFAKLGFGPAIEVGIGLSATVYLFPKAIGIMMEGLTPISVQMRSVMTKRYQRDDVYMGMDAAIFSGYPEVVTLQAICIPIALLCYFFLPGSRVLPTAESLQIAIVIGMILPFAGPKGKKANVFRTILIFTILTIAATYVLTYVSPMVTSLCQNTGFELAEGQVVTSFGMRDPHTGLIYWVMKLLGY</sequence>
<feature type="transmembrane region" description="Helical" evidence="9">
    <location>
        <begin position="336"/>
        <end position="355"/>
    </location>
</feature>
<feature type="transmembrane region" description="Helical" evidence="9">
    <location>
        <begin position="46"/>
        <end position="67"/>
    </location>
</feature>
<name>A0A7X9FU09_9DELT</name>
<evidence type="ECO:0000256" key="1">
    <source>
        <dbReference type="ARBA" id="ARBA00004651"/>
    </source>
</evidence>
<dbReference type="GO" id="GO:0005886">
    <property type="term" value="C:plasma membrane"/>
    <property type="evidence" value="ECO:0007669"/>
    <property type="project" value="UniProtKB-SubCell"/>
</dbReference>
<dbReference type="GO" id="GO:0009401">
    <property type="term" value="P:phosphoenolpyruvate-dependent sugar phosphotransferase system"/>
    <property type="evidence" value="ECO:0007669"/>
    <property type="project" value="UniProtKB-KW"/>
</dbReference>
<dbReference type="AlphaFoldDB" id="A0A7X9FU09"/>
<feature type="transmembrane region" description="Helical" evidence="9">
    <location>
        <begin position="87"/>
        <end position="117"/>
    </location>
</feature>
<keyword evidence="7 9" id="KW-1133">Transmembrane helix</keyword>
<evidence type="ECO:0000256" key="5">
    <source>
        <dbReference type="ARBA" id="ARBA00022683"/>
    </source>
</evidence>
<proteinExistence type="predicted"/>
<feature type="transmembrane region" description="Helical" evidence="9">
    <location>
        <begin position="257"/>
        <end position="282"/>
    </location>
</feature>
<gene>
    <name evidence="10" type="ORF">GYA55_14195</name>
</gene>
<evidence type="ECO:0000256" key="8">
    <source>
        <dbReference type="ARBA" id="ARBA00023136"/>
    </source>
</evidence>
<comment type="caution">
    <text evidence="10">The sequence shown here is derived from an EMBL/GenBank/DDBJ whole genome shotgun (WGS) entry which is preliminary data.</text>
</comment>
<evidence type="ECO:0000256" key="4">
    <source>
        <dbReference type="ARBA" id="ARBA00022597"/>
    </source>
</evidence>
<evidence type="ECO:0000313" key="10">
    <source>
        <dbReference type="EMBL" id="NMC64311.1"/>
    </source>
</evidence>
<dbReference type="EMBL" id="JAAZON010000645">
    <property type="protein sequence ID" value="NMC64311.1"/>
    <property type="molecule type" value="Genomic_DNA"/>
</dbReference>
<feature type="transmembrane region" description="Helical" evidence="9">
    <location>
        <begin position="6"/>
        <end position="34"/>
    </location>
</feature>
<dbReference type="Pfam" id="PF03611">
    <property type="entry name" value="EIIC-GAT"/>
    <property type="match status" value="1"/>
</dbReference>
<accession>A0A7X9FU09</accession>